<dbReference type="SUPFAM" id="SSF46785">
    <property type="entry name" value="Winged helix' DNA-binding domain"/>
    <property type="match status" value="1"/>
</dbReference>
<dbReference type="Pfam" id="PF22381">
    <property type="entry name" value="Staph_reg_Sar_Rot"/>
    <property type="match status" value="1"/>
</dbReference>
<dbReference type="PANTHER" id="PTHR33164:SF99">
    <property type="entry name" value="MARR FAMILY REGULATORY PROTEIN"/>
    <property type="match status" value="1"/>
</dbReference>
<protein>
    <submittedName>
        <fullName evidence="5">DNA-binding MarR family transcriptional regulator</fullName>
    </submittedName>
</protein>
<keyword evidence="1" id="KW-0805">Transcription regulation</keyword>
<keyword evidence="3" id="KW-0804">Transcription</keyword>
<dbReference type="GO" id="GO:0006950">
    <property type="term" value="P:response to stress"/>
    <property type="evidence" value="ECO:0007669"/>
    <property type="project" value="TreeGrafter"/>
</dbReference>
<dbReference type="PANTHER" id="PTHR33164">
    <property type="entry name" value="TRANSCRIPTIONAL REGULATOR, MARR FAMILY"/>
    <property type="match status" value="1"/>
</dbReference>
<dbReference type="GO" id="GO:0003677">
    <property type="term" value="F:DNA binding"/>
    <property type="evidence" value="ECO:0007669"/>
    <property type="project" value="UniProtKB-KW"/>
</dbReference>
<dbReference type="RefSeq" id="WP_196823916.1">
    <property type="nucleotide sequence ID" value="NZ_CP046980.1"/>
</dbReference>
<dbReference type="Gene3D" id="1.10.10.10">
    <property type="entry name" value="Winged helix-like DNA-binding domain superfamily/Winged helix DNA-binding domain"/>
    <property type="match status" value="1"/>
</dbReference>
<gene>
    <name evidence="5" type="ORF">IW254_000308</name>
</gene>
<dbReference type="InterPro" id="IPR036388">
    <property type="entry name" value="WH-like_DNA-bd_sf"/>
</dbReference>
<reference evidence="5" key="1">
    <citation type="submission" date="2020-11" db="EMBL/GenBank/DDBJ databases">
        <title>Sequencing the genomes of 1000 actinobacteria strains.</title>
        <authorList>
            <person name="Klenk H.-P."/>
        </authorList>
    </citation>
    <scope>NUCLEOTIDE SEQUENCE</scope>
    <source>
        <strain evidence="5">DSM 45632</strain>
    </source>
</reference>
<accession>A0A931DYH3</accession>
<name>A0A931DYH3_9CORY</name>
<evidence type="ECO:0000256" key="2">
    <source>
        <dbReference type="ARBA" id="ARBA00023125"/>
    </source>
</evidence>
<evidence type="ECO:0000256" key="3">
    <source>
        <dbReference type="ARBA" id="ARBA00023163"/>
    </source>
</evidence>
<proteinExistence type="predicted"/>
<dbReference type="PROSITE" id="PS50995">
    <property type="entry name" value="HTH_MARR_2"/>
    <property type="match status" value="1"/>
</dbReference>
<keyword evidence="6" id="KW-1185">Reference proteome</keyword>
<dbReference type="InterPro" id="IPR055166">
    <property type="entry name" value="Transc_reg_Sar_Rot_HTH"/>
</dbReference>
<dbReference type="SMART" id="SM00347">
    <property type="entry name" value="HTH_MARR"/>
    <property type="match status" value="1"/>
</dbReference>
<dbReference type="InterPro" id="IPR039422">
    <property type="entry name" value="MarR/SlyA-like"/>
</dbReference>
<dbReference type="Proteomes" id="UP000658613">
    <property type="component" value="Unassembled WGS sequence"/>
</dbReference>
<dbReference type="GO" id="GO:0003700">
    <property type="term" value="F:DNA-binding transcription factor activity"/>
    <property type="evidence" value="ECO:0007669"/>
    <property type="project" value="InterPro"/>
</dbReference>
<dbReference type="AlphaFoldDB" id="A0A931DYH3"/>
<keyword evidence="2 5" id="KW-0238">DNA-binding</keyword>
<dbReference type="EMBL" id="JADOUE010000001">
    <property type="protein sequence ID" value="MBG6121339.1"/>
    <property type="molecule type" value="Genomic_DNA"/>
</dbReference>
<sequence>MATGTRWLNDEEQQLWRLMLATGRRIDRCLEDTLMHSGGLSSSEFAVLIALSEAEDHRMRMRDLCIELDWDRSRMSHQITRMDKRGLLNKHKSEEDARGVVVVLTDEGMARLEAAVPDHVEVVRRLIFDHMKKGEVAPLKRFMEGLMSASDELDVTEFSNKAG</sequence>
<evidence type="ECO:0000313" key="6">
    <source>
        <dbReference type="Proteomes" id="UP000658613"/>
    </source>
</evidence>
<evidence type="ECO:0000259" key="4">
    <source>
        <dbReference type="PROSITE" id="PS50995"/>
    </source>
</evidence>
<comment type="caution">
    <text evidence="5">The sequence shown here is derived from an EMBL/GenBank/DDBJ whole genome shotgun (WGS) entry which is preliminary data.</text>
</comment>
<feature type="domain" description="HTH marR-type" evidence="4">
    <location>
        <begin position="12"/>
        <end position="148"/>
    </location>
</feature>
<evidence type="ECO:0000313" key="5">
    <source>
        <dbReference type="EMBL" id="MBG6121339.1"/>
    </source>
</evidence>
<dbReference type="InterPro" id="IPR000835">
    <property type="entry name" value="HTH_MarR-typ"/>
</dbReference>
<evidence type="ECO:0000256" key="1">
    <source>
        <dbReference type="ARBA" id="ARBA00023015"/>
    </source>
</evidence>
<organism evidence="5 6">
    <name type="scientific">Corynebacterium aquatimens</name>
    <dbReference type="NCBI Taxonomy" id="1190508"/>
    <lineage>
        <taxon>Bacteria</taxon>
        <taxon>Bacillati</taxon>
        <taxon>Actinomycetota</taxon>
        <taxon>Actinomycetes</taxon>
        <taxon>Mycobacteriales</taxon>
        <taxon>Corynebacteriaceae</taxon>
        <taxon>Corynebacterium</taxon>
    </lineage>
</organism>
<dbReference type="InterPro" id="IPR036390">
    <property type="entry name" value="WH_DNA-bd_sf"/>
</dbReference>